<accession>A0A8J3A838</accession>
<keyword evidence="6" id="KW-0240">DNA-directed RNA polymerase</keyword>
<organism evidence="6 8">
    <name type="scientific">Aquisalinus luteolus</name>
    <dbReference type="NCBI Taxonomy" id="1566827"/>
    <lineage>
        <taxon>Bacteria</taxon>
        <taxon>Pseudomonadati</taxon>
        <taxon>Pseudomonadota</taxon>
        <taxon>Alphaproteobacteria</taxon>
        <taxon>Parvularculales</taxon>
        <taxon>Parvularculaceae</taxon>
        <taxon>Aquisalinus</taxon>
    </lineage>
</organism>
<proteinExistence type="inferred from homology"/>
<dbReference type="EMBL" id="VCJR02000002">
    <property type="protein sequence ID" value="NHK28064.1"/>
    <property type="molecule type" value="Genomic_DNA"/>
</dbReference>
<name>A0A8J3A838_9PROT</name>
<evidence type="ECO:0000256" key="4">
    <source>
        <dbReference type="ARBA" id="ARBA00023163"/>
    </source>
</evidence>
<dbReference type="NCBIfam" id="TIGR02937">
    <property type="entry name" value="sigma70-ECF"/>
    <property type="match status" value="1"/>
</dbReference>
<dbReference type="InterPro" id="IPR013324">
    <property type="entry name" value="RNA_pol_sigma_r3/r4-like"/>
</dbReference>
<feature type="domain" description="RNA polymerase sigma-70 ECF-like HTH" evidence="5">
    <location>
        <begin position="11"/>
        <end position="182"/>
    </location>
</feature>
<reference evidence="7 9" key="2">
    <citation type="submission" date="2020-02" db="EMBL/GenBank/DDBJ databases">
        <title>Genome sequence of Parvularcula flava strain NH6-79.</title>
        <authorList>
            <person name="Abdul Karim M.H."/>
            <person name="Lam M.Q."/>
            <person name="Chen S.J."/>
            <person name="Yahya A."/>
            <person name="Shahir S."/>
            <person name="Shamsir M.S."/>
            <person name="Chong C.S."/>
        </authorList>
    </citation>
    <scope>NUCLEOTIDE SEQUENCE [LARGE SCALE GENOMIC DNA]</scope>
    <source>
        <strain evidence="7 9">NH6-79</strain>
    </source>
</reference>
<reference evidence="6" key="3">
    <citation type="submission" date="2020-09" db="EMBL/GenBank/DDBJ databases">
        <authorList>
            <person name="Sun Q."/>
            <person name="Zhou Y."/>
        </authorList>
    </citation>
    <scope>NUCLEOTIDE SEQUENCE</scope>
    <source>
        <strain evidence="6">CGMCC 1.14984</strain>
    </source>
</reference>
<keyword evidence="3" id="KW-0731">Sigma factor</keyword>
<dbReference type="GO" id="GO:0000428">
    <property type="term" value="C:DNA-directed RNA polymerase complex"/>
    <property type="evidence" value="ECO:0007669"/>
    <property type="project" value="UniProtKB-KW"/>
</dbReference>
<evidence type="ECO:0000256" key="3">
    <source>
        <dbReference type="ARBA" id="ARBA00023082"/>
    </source>
</evidence>
<dbReference type="InterPro" id="IPR039425">
    <property type="entry name" value="RNA_pol_sigma-70-like"/>
</dbReference>
<dbReference type="PANTHER" id="PTHR43133:SF39">
    <property type="entry name" value="SIMILAR TO RNA POLYMERASE SIGMA-E FACTOR"/>
    <property type="match status" value="1"/>
</dbReference>
<dbReference type="SUPFAM" id="SSF88946">
    <property type="entry name" value="Sigma2 domain of RNA polymerase sigma factors"/>
    <property type="match status" value="1"/>
</dbReference>
<evidence type="ECO:0000313" key="6">
    <source>
        <dbReference type="EMBL" id="GGH97344.1"/>
    </source>
</evidence>
<evidence type="ECO:0000256" key="2">
    <source>
        <dbReference type="ARBA" id="ARBA00023015"/>
    </source>
</evidence>
<evidence type="ECO:0000313" key="8">
    <source>
        <dbReference type="Proteomes" id="UP000621856"/>
    </source>
</evidence>
<reference evidence="6" key="1">
    <citation type="journal article" date="2014" name="Int. J. Syst. Evol. Microbiol.">
        <title>Complete genome sequence of Corynebacterium casei LMG S-19264T (=DSM 44701T), isolated from a smear-ripened cheese.</title>
        <authorList>
            <consortium name="US DOE Joint Genome Institute (JGI-PGF)"/>
            <person name="Walter F."/>
            <person name="Albersmeier A."/>
            <person name="Kalinowski J."/>
            <person name="Ruckert C."/>
        </authorList>
    </citation>
    <scope>NUCLEOTIDE SEQUENCE</scope>
    <source>
        <strain evidence="6">CGMCC 1.14984</strain>
    </source>
</reference>
<evidence type="ECO:0000256" key="1">
    <source>
        <dbReference type="ARBA" id="ARBA00010641"/>
    </source>
</evidence>
<dbReference type="NCBIfam" id="TIGR02999">
    <property type="entry name" value="Sig-70_X6"/>
    <property type="match status" value="1"/>
</dbReference>
<dbReference type="InterPro" id="IPR011517">
    <property type="entry name" value="RNA_pol_sigma70_ECF-like"/>
</dbReference>
<comment type="similarity">
    <text evidence="1">Belongs to the sigma-70 factor family. ECF subfamily.</text>
</comment>
<protein>
    <submittedName>
        <fullName evidence="6">DNA-directed RNA polymerase sigma-70 factor</fullName>
    </submittedName>
    <submittedName>
        <fullName evidence="7">Sigma-70 family RNA polymerase sigma factor</fullName>
    </submittedName>
</protein>
<comment type="caution">
    <text evidence="6">The sequence shown here is derived from an EMBL/GenBank/DDBJ whole genome shotgun (WGS) entry which is preliminary data.</text>
</comment>
<dbReference type="RefSeq" id="WP_166426451.1">
    <property type="nucleotide sequence ID" value="NZ_BMGZ01000002.1"/>
</dbReference>
<dbReference type="GO" id="GO:0006352">
    <property type="term" value="P:DNA-templated transcription initiation"/>
    <property type="evidence" value="ECO:0007669"/>
    <property type="project" value="InterPro"/>
</dbReference>
<keyword evidence="4" id="KW-0804">Transcription</keyword>
<dbReference type="Gene3D" id="1.10.10.10">
    <property type="entry name" value="Winged helix-like DNA-binding domain superfamily/Winged helix DNA-binding domain"/>
    <property type="match status" value="1"/>
</dbReference>
<dbReference type="Proteomes" id="UP000621856">
    <property type="component" value="Unassembled WGS sequence"/>
</dbReference>
<dbReference type="EMBL" id="BMGZ01000002">
    <property type="protein sequence ID" value="GGH97344.1"/>
    <property type="molecule type" value="Genomic_DNA"/>
</dbReference>
<evidence type="ECO:0000259" key="5">
    <source>
        <dbReference type="Pfam" id="PF07638"/>
    </source>
</evidence>
<dbReference type="SUPFAM" id="SSF88659">
    <property type="entry name" value="Sigma3 and sigma4 domains of RNA polymerase sigma factors"/>
    <property type="match status" value="1"/>
</dbReference>
<dbReference type="AlphaFoldDB" id="A0A8J3A838"/>
<evidence type="ECO:0000313" key="9">
    <source>
        <dbReference type="Proteomes" id="UP000818603"/>
    </source>
</evidence>
<sequence>MRIETDIETRDLFESWRAGSDSARDALFARFYTDLRRVSAALLRREGRVSLSTGDLVNEVVMRLIQLNQIDWRDKSHFMALSAKMMRRVLIDHVRKKQAGKRHHQQVTLITNHGAHGDAVDLLRLEEALRRLQAIDPKRAEIVELRYYGGLSVEEVAEVTGLSASSVKRSWQASRVWLMQAISEGMSD</sequence>
<dbReference type="InterPro" id="IPR053812">
    <property type="entry name" value="HTH_Sigma70_ECF-like"/>
</dbReference>
<keyword evidence="2" id="KW-0805">Transcription regulation</keyword>
<dbReference type="Pfam" id="PF07638">
    <property type="entry name" value="Sigma70_ECF"/>
    <property type="match status" value="1"/>
</dbReference>
<dbReference type="PANTHER" id="PTHR43133">
    <property type="entry name" value="RNA POLYMERASE ECF-TYPE SIGMA FACTO"/>
    <property type="match status" value="1"/>
</dbReference>
<gene>
    <name evidence="7" type="ORF">FF098_009120</name>
    <name evidence="6" type="ORF">GCM10011355_18360</name>
</gene>
<dbReference type="InterPro" id="IPR013325">
    <property type="entry name" value="RNA_pol_sigma_r2"/>
</dbReference>
<dbReference type="GO" id="GO:0016987">
    <property type="term" value="F:sigma factor activity"/>
    <property type="evidence" value="ECO:0007669"/>
    <property type="project" value="UniProtKB-KW"/>
</dbReference>
<dbReference type="InterPro" id="IPR036388">
    <property type="entry name" value="WH-like_DNA-bd_sf"/>
</dbReference>
<dbReference type="InterPro" id="IPR014284">
    <property type="entry name" value="RNA_pol_sigma-70_dom"/>
</dbReference>
<evidence type="ECO:0000313" key="7">
    <source>
        <dbReference type="EMBL" id="NHK28064.1"/>
    </source>
</evidence>
<dbReference type="Proteomes" id="UP000818603">
    <property type="component" value="Unassembled WGS sequence"/>
</dbReference>
<dbReference type="Gene3D" id="1.10.1740.10">
    <property type="match status" value="1"/>
</dbReference>
<keyword evidence="9" id="KW-1185">Reference proteome</keyword>